<evidence type="ECO:0000259" key="2">
    <source>
        <dbReference type="PROSITE" id="PS50112"/>
    </source>
</evidence>
<evidence type="ECO:0000313" key="5">
    <source>
        <dbReference type="Proteomes" id="UP000473854"/>
    </source>
</evidence>
<feature type="coiled-coil region" evidence="1">
    <location>
        <begin position="138"/>
        <end position="165"/>
    </location>
</feature>
<reference evidence="4 5" key="1">
    <citation type="submission" date="2019-11" db="EMBL/GenBank/DDBJ databases">
        <authorList>
            <person name="An D."/>
        </authorList>
    </citation>
    <scope>NUCLEOTIDE SEQUENCE [LARGE SCALE GENOMIC DNA]</scope>
    <source>
        <strain evidence="4 5">YIM 103518</strain>
    </source>
</reference>
<sequence length="719" mass="82035">MGNIEVRNPLFSKKHKRSEARLLIIDDNQIRFNQICDQLKENDFSVVATLLDDVKNFEKQLNFKWDVVIFGRAYDLKVDQAIALIRSSTQPDLPLLLLNPDDYEYEQYTSYIHKGLYDVLNIDHPERFYYGLIRTIAFSRLQQQQENLMDELETAQTQAQSLVEDSNKALAIIQEGIHVQANPEYLELFGFKSEDEIIGLPLLDLLKPKNIAELKTRIKKASQGQLDAGAFSLESLNTNLANKNPLTIEFIKATEEDAIQITIDMESTAAKSNSVETAAQNPHVFQQINRTLQKQPAAKNALVSFSLANCPEQIFLSDWLTSKTYFQNIRAFLKEQTKVPLFKVDTSVYIGLFQADTQEILDSKLTSLSTLTKPQLIDVNGSSYPLNLRMGFSLLNSTIKDELDFENYIAQAFSTKLPIPCEKTTIDFGLDTDFSPNIEIPTSQLESPAISIVPVATQPVEPVFIAPQQDNTLSRLAECLNKGEIHLKYQQLYDKEDTNLYTYEVTSSFIDGTNWKNCCDILELVDDPELSIKLDRWILVESCKQLHNFSTQYPTAKLIINLNKHILLQDKSFPEFVAKLITIIGSSAEYPLILQFAEEDIHQHIDEAQKKITQLRAHGAQVSMRNFGRSMYSETLLKQLDIDCLALHTDLTQMLSDEASTQELNEKLLAFQEIRPSLMLLRELNDMNLFANAWNVEARFIQGDYFQKKLDQLIDVQDL</sequence>
<dbReference type="SMART" id="SM00091">
    <property type="entry name" value="PAS"/>
    <property type="match status" value="1"/>
</dbReference>
<dbReference type="Pfam" id="PF00563">
    <property type="entry name" value="EAL"/>
    <property type="match status" value="1"/>
</dbReference>
<dbReference type="InterPro" id="IPR000014">
    <property type="entry name" value="PAS"/>
</dbReference>
<dbReference type="Gene3D" id="3.20.20.450">
    <property type="entry name" value="EAL domain"/>
    <property type="match status" value="1"/>
</dbReference>
<name>A0A6L6GGQ2_9GAMM</name>
<feature type="domain" description="EAL" evidence="3">
    <location>
        <begin position="469"/>
        <end position="719"/>
    </location>
</feature>
<dbReference type="Proteomes" id="UP000473854">
    <property type="component" value="Unassembled WGS sequence"/>
</dbReference>
<dbReference type="SUPFAM" id="SSF141868">
    <property type="entry name" value="EAL domain-like"/>
    <property type="match status" value="1"/>
</dbReference>
<dbReference type="PROSITE" id="PS50112">
    <property type="entry name" value="PAS"/>
    <property type="match status" value="1"/>
</dbReference>
<dbReference type="SUPFAM" id="SSF55785">
    <property type="entry name" value="PYP-like sensor domain (PAS domain)"/>
    <property type="match status" value="1"/>
</dbReference>
<dbReference type="EMBL" id="WLYL01000028">
    <property type="protein sequence ID" value="MTD11626.1"/>
    <property type="molecule type" value="Genomic_DNA"/>
</dbReference>
<dbReference type="GO" id="GO:0071111">
    <property type="term" value="F:cyclic-guanylate-specific phosphodiesterase activity"/>
    <property type="evidence" value="ECO:0007669"/>
    <property type="project" value="InterPro"/>
</dbReference>
<evidence type="ECO:0000259" key="3">
    <source>
        <dbReference type="PROSITE" id="PS50883"/>
    </source>
</evidence>
<dbReference type="InterPro" id="IPR001633">
    <property type="entry name" value="EAL_dom"/>
</dbReference>
<dbReference type="InterPro" id="IPR035919">
    <property type="entry name" value="EAL_sf"/>
</dbReference>
<proteinExistence type="predicted"/>
<dbReference type="InterPro" id="IPR011006">
    <property type="entry name" value="CheY-like_superfamily"/>
</dbReference>
<comment type="caution">
    <text evidence="4">The sequence shown here is derived from an EMBL/GenBank/DDBJ whole genome shotgun (WGS) entry which is preliminary data.</text>
</comment>
<dbReference type="InterPro" id="IPR050706">
    <property type="entry name" value="Cyclic-di-GMP_PDE-like"/>
</dbReference>
<accession>A0A6L6GGQ2</accession>
<dbReference type="NCBIfam" id="TIGR00229">
    <property type="entry name" value="sensory_box"/>
    <property type="match status" value="1"/>
</dbReference>
<protein>
    <submittedName>
        <fullName evidence="4">EAL domain-containing protein</fullName>
    </submittedName>
</protein>
<dbReference type="RefSeq" id="WP_154773210.1">
    <property type="nucleotide sequence ID" value="NZ_JAXHPE010000035.1"/>
</dbReference>
<dbReference type="PROSITE" id="PS50883">
    <property type="entry name" value="EAL"/>
    <property type="match status" value="1"/>
</dbReference>
<feature type="domain" description="PAS" evidence="2">
    <location>
        <begin position="175"/>
        <end position="225"/>
    </location>
</feature>
<evidence type="ECO:0000256" key="1">
    <source>
        <dbReference type="SAM" id="Coils"/>
    </source>
</evidence>
<dbReference type="InterPro" id="IPR035965">
    <property type="entry name" value="PAS-like_dom_sf"/>
</dbReference>
<gene>
    <name evidence="4" type="ORF">GIX10_09315</name>
</gene>
<dbReference type="SUPFAM" id="SSF52172">
    <property type="entry name" value="CheY-like"/>
    <property type="match status" value="1"/>
</dbReference>
<evidence type="ECO:0000313" key="4">
    <source>
        <dbReference type="EMBL" id="MTD11626.1"/>
    </source>
</evidence>
<organism evidence="4 5">
    <name type="scientific">Acinetobacter faecalis</name>
    <dbReference type="NCBI Taxonomy" id="2665161"/>
    <lineage>
        <taxon>Bacteria</taxon>
        <taxon>Pseudomonadati</taxon>
        <taxon>Pseudomonadota</taxon>
        <taxon>Gammaproteobacteria</taxon>
        <taxon>Moraxellales</taxon>
        <taxon>Moraxellaceae</taxon>
        <taxon>Acinetobacter</taxon>
    </lineage>
</organism>
<dbReference type="SMART" id="SM00052">
    <property type="entry name" value="EAL"/>
    <property type="match status" value="1"/>
</dbReference>
<dbReference type="Gene3D" id="3.30.450.20">
    <property type="entry name" value="PAS domain"/>
    <property type="match status" value="1"/>
</dbReference>
<dbReference type="PANTHER" id="PTHR33121:SF70">
    <property type="entry name" value="SIGNALING PROTEIN YKOW"/>
    <property type="match status" value="1"/>
</dbReference>
<dbReference type="PANTHER" id="PTHR33121">
    <property type="entry name" value="CYCLIC DI-GMP PHOSPHODIESTERASE PDEF"/>
    <property type="match status" value="1"/>
</dbReference>
<keyword evidence="1" id="KW-0175">Coiled coil</keyword>
<dbReference type="AlphaFoldDB" id="A0A6L6GGQ2"/>